<dbReference type="InterPro" id="IPR042972">
    <property type="entry name" value="INSM1/2"/>
</dbReference>
<dbReference type="Gene3D" id="3.30.160.60">
    <property type="entry name" value="Classic Zinc Finger"/>
    <property type="match status" value="3"/>
</dbReference>
<dbReference type="InterPro" id="IPR036236">
    <property type="entry name" value="Znf_C2H2_sf"/>
</dbReference>
<evidence type="ECO:0000256" key="6">
    <source>
        <dbReference type="ARBA" id="ARBA00023015"/>
    </source>
</evidence>
<dbReference type="GO" id="GO:0010564">
    <property type="term" value="P:regulation of cell cycle process"/>
    <property type="evidence" value="ECO:0007669"/>
    <property type="project" value="TreeGrafter"/>
</dbReference>
<gene>
    <name evidence="12" type="ORF">KP79_PYT10064</name>
</gene>
<feature type="compositionally biased region" description="Basic residues" evidence="10">
    <location>
        <begin position="165"/>
        <end position="174"/>
    </location>
</feature>
<feature type="compositionally biased region" description="Basic and acidic residues" evidence="10">
    <location>
        <begin position="76"/>
        <end position="88"/>
    </location>
</feature>
<evidence type="ECO:0000256" key="3">
    <source>
        <dbReference type="ARBA" id="ARBA00022737"/>
    </source>
</evidence>
<evidence type="ECO:0000313" key="13">
    <source>
        <dbReference type="Proteomes" id="UP000242188"/>
    </source>
</evidence>
<dbReference type="GO" id="GO:0000978">
    <property type="term" value="F:RNA polymerase II cis-regulatory region sequence-specific DNA binding"/>
    <property type="evidence" value="ECO:0007669"/>
    <property type="project" value="TreeGrafter"/>
</dbReference>
<keyword evidence="8" id="KW-0539">Nucleus</keyword>
<dbReference type="FunFam" id="3.30.160.60:FF:001329">
    <property type="entry name" value="INSM transcriptional repressor 1"/>
    <property type="match status" value="1"/>
</dbReference>
<dbReference type="AlphaFoldDB" id="A0A210Q3N0"/>
<evidence type="ECO:0000256" key="5">
    <source>
        <dbReference type="ARBA" id="ARBA00022833"/>
    </source>
</evidence>
<keyword evidence="5" id="KW-0862">Zinc</keyword>
<keyword evidence="6" id="KW-0805">Transcription regulation</keyword>
<feature type="domain" description="C2H2-type" evidence="11">
    <location>
        <begin position="235"/>
        <end position="265"/>
    </location>
</feature>
<comment type="subcellular location">
    <subcellularLocation>
        <location evidence="1">Nucleus</location>
    </subcellularLocation>
</comment>
<evidence type="ECO:0000313" key="12">
    <source>
        <dbReference type="EMBL" id="OWF43368.1"/>
    </source>
</evidence>
<evidence type="ECO:0000256" key="2">
    <source>
        <dbReference type="ARBA" id="ARBA00022723"/>
    </source>
</evidence>
<protein>
    <submittedName>
        <fullName evidence="12">Insulinoma-associated protein 1</fullName>
    </submittedName>
</protein>
<keyword evidence="7" id="KW-0804">Transcription</keyword>
<dbReference type="GO" id="GO:0017053">
    <property type="term" value="C:transcription repressor complex"/>
    <property type="evidence" value="ECO:0007669"/>
    <property type="project" value="TreeGrafter"/>
</dbReference>
<feature type="domain" description="C2H2-type" evidence="11">
    <location>
        <begin position="433"/>
        <end position="461"/>
    </location>
</feature>
<feature type="compositionally biased region" description="Basic and acidic residues" evidence="10">
    <location>
        <begin position="22"/>
        <end position="39"/>
    </location>
</feature>
<dbReference type="OrthoDB" id="8953942at2759"/>
<feature type="region of interest" description="Disordered" evidence="10">
    <location>
        <begin position="138"/>
        <end position="174"/>
    </location>
</feature>
<keyword evidence="13" id="KW-1185">Reference proteome</keyword>
<dbReference type="Pfam" id="PF00096">
    <property type="entry name" value="zf-C2H2"/>
    <property type="match status" value="3"/>
</dbReference>
<keyword evidence="4 9" id="KW-0863">Zinc-finger</keyword>
<proteinExistence type="predicted"/>
<feature type="domain" description="C2H2-type" evidence="11">
    <location>
        <begin position="263"/>
        <end position="285"/>
    </location>
</feature>
<dbReference type="InterPro" id="IPR013087">
    <property type="entry name" value="Znf_C2H2_type"/>
</dbReference>
<dbReference type="GO" id="GO:0005634">
    <property type="term" value="C:nucleus"/>
    <property type="evidence" value="ECO:0007669"/>
    <property type="project" value="UniProtKB-SubCell"/>
</dbReference>
<comment type="caution">
    <text evidence="12">The sequence shown here is derived from an EMBL/GenBank/DDBJ whole genome shotgun (WGS) entry which is preliminary data.</text>
</comment>
<evidence type="ECO:0000259" key="11">
    <source>
        <dbReference type="PROSITE" id="PS50157"/>
    </source>
</evidence>
<dbReference type="SUPFAM" id="SSF57667">
    <property type="entry name" value="beta-beta-alpha zinc fingers"/>
    <property type="match status" value="3"/>
</dbReference>
<feature type="compositionally biased region" description="Polar residues" evidence="10">
    <location>
        <begin position="138"/>
        <end position="151"/>
    </location>
</feature>
<keyword evidence="3" id="KW-0677">Repeat</keyword>
<name>A0A210Q3N0_MIZYE</name>
<feature type="region of interest" description="Disordered" evidence="10">
    <location>
        <begin position="10"/>
        <end position="47"/>
    </location>
</feature>
<dbReference type="PROSITE" id="PS50157">
    <property type="entry name" value="ZINC_FINGER_C2H2_2"/>
    <property type="match status" value="5"/>
</dbReference>
<dbReference type="STRING" id="6573.A0A210Q3N0"/>
<reference evidence="12 13" key="1">
    <citation type="journal article" date="2017" name="Nat. Ecol. Evol.">
        <title>Scallop genome provides insights into evolution of bilaterian karyotype and development.</title>
        <authorList>
            <person name="Wang S."/>
            <person name="Zhang J."/>
            <person name="Jiao W."/>
            <person name="Li J."/>
            <person name="Xun X."/>
            <person name="Sun Y."/>
            <person name="Guo X."/>
            <person name="Huan P."/>
            <person name="Dong B."/>
            <person name="Zhang L."/>
            <person name="Hu X."/>
            <person name="Sun X."/>
            <person name="Wang J."/>
            <person name="Zhao C."/>
            <person name="Wang Y."/>
            <person name="Wang D."/>
            <person name="Huang X."/>
            <person name="Wang R."/>
            <person name="Lv J."/>
            <person name="Li Y."/>
            <person name="Zhang Z."/>
            <person name="Liu B."/>
            <person name="Lu W."/>
            <person name="Hui Y."/>
            <person name="Liang J."/>
            <person name="Zhou Z."/>
            <person name="Hou R."/>
            <person name="Li X."/>
            <person name="Liu Y."/>
            <person name="Li H."/>
            <person name="Ning X."/>
            <person name="Lin Y."/>
            <person name="Zhao L."/>
            <person name="Xing Q."/>
            <person name="Dou J."/>
            <person name="Li Y."/>
            <person name="Mao J."/>
            <person name="Guo H."/>
            <person name="Dou H."/>
            <person name="Li T."/>
            <person name="Mu C."/>
            <person name="Jiang W."/>
            <person name="Fu Q."/>
            <person name="Fu X."/>
            <person name="Miao Y."/>
            <person name="Liu J."/>
            <person name="Yu Q."/>
            <person name="Li R."/>
            <person name="Liao H."/>
            <person name="Li X."/>
            <person name="Kong Y."/>
            <person name="Jiang Z."/>
            <person name="Chourrout D."/>
            <person name="Li R."/>
            <person name="Bao Z."/>
        </authorList>
    </citation>
    <scope>NUCLEOTIDE SEQUENCE [LARGE SCALE GENOMIC DNA]</scope>
    <source>
        <strain evidence="12 13">PY_sf001</strain>
    </source>
</reference>
<evidence type="ECO:0000256" key="1">
    <source>
        <dbReference type="ARBA" id="ARBA00004123"/>
    </source>
</evidence>
<sequence>MPRGFLVKRTKHSNAISYRQRRNSEEDTERYESGSDHEAPIITKFGSPDSGYSVSPVNLIIRENLKHDQVQVDIKDEENNNNINDKDFVSFSPASSPLTVSTTGSSYPSPFYYATFDKLSVSNFSPNNQNWNLNVNQKESQVTSPSQQNSPNKRRGNNDNDNKSKVPKKSKAVRKINFDEDKSSPVSGCIIKDISDGEEDGKVVYGDIDSSFNYVEATPEARAELDKIVNKIGDYVCQLCKEFFSDAFKLAQHRCSRIVHVEYRCPECDKVFSCPANLASHRRWHKPRPVNNNKPNYQPPILPAKPDLSNINDNSDNNNISQNVENGNVLSMTVGDLRASPSIDGQYECETCGKKFRRQAYLRKHVLNHANDRQTNCKFCHKIFPNDALKTKHELLHLNNNNNKELCCNVCKMFFPNKVMLEKHARTHTCEVFNCKYCSSTFYSSPGLTRHINKCHPSENRQVILLQFPPSVNRPN</sequence>
<evidence type="ECO:0000256" key="9">
    <source>
        <dbReference type="PROSITE-ProRule" id="PRU00042"/>
    </source>
</evidence>
<dbReference type="GO" id="GO:0008270">
    <property type="term" value="F:zinc ion binding"/>
    <property type="evidence" value="ECO:0007669"/>
    <property type="project" value="UniProtKB-KW"/>
</dbReference>
<feature type="compositionally biased region" description="Polar residues" evidence="10">
    <location>
        <begin position="92"/>
        <end position="104"/>
    </location>
</feature>
<dbReference type="PROSITE" id="PS00028">
    <property type="entry name" value="ZINC_FINGER_C2H2_1"/>
    <property type="match status" value="5"/>
</dbReference>
<dbReference type="Proteomes" id="UP000242188">
    <property type="component" value="Unassembled WGS sequence"/>
</dbReference>
<dbReference type="EMBL" id="NEDP02005114">
    <property type="protein sequence ID" value="OWF43368.1"/>
    <property type="molecule type" value="Genomic_DNA"/>
</dbReference>
<feature type="domain" description="C2H2-type" evidence="11">
    <location>
        <begin position="347"/>
        <end position="374"/>
    </location>
</feature>
<evidence type="ECO:0000256" key="8">
    <source>
        <dbReference type="ARBA" id="ARBA00023242"/>
    </source>
</evidence>
<evidence type="ECO:0000256" key="10">
    <source>
        <dbReference type="SAM" id="MobiDB-lite"/>
    </source>
</evidence>
<keyword evidence="2" id="KW-0479">Metal-binding</keyword>
<feature type="region of interest" description="Disordered" evidence="10">
    <location>
        <begin position="76"/>
        <end position="104"/>
    </location>
</feature>
<organism evidence="12 13">
    <name type="scientific">Mizuhopecten yessoensis</name>
    <name type="common">Japanese scallop</name>
    <name type="synonym">Patinopecten yessoensis</name>
    <dbReference type="NCBI Taxonomy" id="6573"/>
    <lineage>
        <taxon>Eukaryota</taxon>
        <taxon>Metazoa</taxon>
        <taxon>Spiralia</taxon>
        <taxon>Lophotrochozoa</taxon>
        <taxon>Mollusca</taxon>
        <taxon>Bivalvia</taxon>
        <taxon>Autobranchia</taxon>
        <taxon>Pteriomorphia</taxon>
        <taxon>Pectinida</taxon>
        <taxon>Pectinoidea</taxon>
        <taxon>Pectinidae</taxon>
        <taxon>Mizuhopecten</taxon>
    </lineage>
</organism>
<dbReference type="PANTHER" id="PTHR15065">
    <property type="entry name" value="INSULINOMA-ASSOCIATED 1"/>
    <property type="match status" value="1"/>
</dbReference>
<dbReference type="GO" id="GO:0001227">
    <property type="term" value="F:DNA-binding transcription repressor activity, RNA polymerase II-specific"/>
    <property type="evidence" value="ECO:0007669"/>
    <property type="project" value="TreeGrafter"/>
</dbReference>
<accession>A0A210Q3N0</accession>
<dbReference type="GO" id="GO:0030182">
    <property type="term" value="P:neuron differentiation"/>
    <property type="evidence" value="ECO:0007669"/>
    <property type="project" value="TreeGrafter"/>
</dbReference>
<dbReference type="SMART" id="SM00355">
    <property type="entry name" value="ZnF_C2H2"/>
    <property type="match status" value="6"/>
</dbReference>
<dbReference type="PANTHER" id="PTHR15065:SF4">
    <property type="entry name" value="LD18634P"/>
    <property type="match status" value="1"/>
</dbReference>
<feature type="domain" description="C2H2-type" evidence="11">
    <location>
        <begin position="406"/>
        <end position="433"/>
    </location>
</feature>
<evidence type="ECO:0000256" key="7">
    <source>
        <dbReference type="ARBA" id="ARBA00023163"/>
    </source>
</evidence>
<evidence type="ECO:0000256" key="4">
    <source>
        <dbReference type="ARBA" id="ARBA00022771"/>
    </source>
</evidence>